<keyword evidence="3" id="KW-0946">Virion</keyword>
<dbReference type="Proteomes" id="UP001210126">
    <property type="component" value="Unassembled WGS sequence"/>
</dbReference>
<keyword evidence="3" id="KW-0328">Glycosyltransferase</keyword>
<dbReference type="InterPro" id="IPR001296">
    <property type="entry name" value="Glyco_trans_1"/>
</dbReference>
<proteinExistence type="predicted"/>
<organism evidence="3">
    <name type="scientific">Parabacteroides distasonis</name>
    <dbReference type="NCBI Taxonomy" id="823"/>
    <lineage>
        <taxon>Bacteria</taxon>
        <taxon>Pseudomonadati</taxon>
        <taxon>Bacteroidota</taxon>
        <taxon>Bacteroidia</taxon>
        <taxon>Bacteroidales</taxon>
        <taxon>Tannerellaceae</taxon>
        <taxon>Parabacteroides</taxon>
    </lineage>
</organism>
<dbReference type="PANTHER" id="PTHR45947">
    <property type="entry name" value="SULFOQUINOVOSYL TRANSFERASE SQD2"/>
    <property type="match status" value="1"/>
</dbReference>
<dbReference type="RefSeq" id="WP_039849106.1">
    <property type="nucleotide sequence ID" value="NZ_CACRUW010000043.1"/>
</dbReference>
<evidence type="ECO:0000313" key="2">
    <source>
        <dbReference type="EMBL" id="MDB9005876.1"/>
    </source>
</evidence>
<accession>A0A6N3HSD3</accession>
<dbReference type="AlphaFoldDB" id="A0A6N3HSD3"/>
<dbReference type="SUPFAM" id="SSF53756">
    <property type="entry name" value="UDP-Glycosyltransferase/glycogen phosphorylase"/>
    <property type="match status" value="1"/>
</dbReference>
<sequence length="375" mass="43063">MKKKLVVFHPAIAPYRVDFFNSLNKEFDAIFYFEFGDVLEQSFAQDELRGRLEFVPRFLASGLFGIKNLRTQVFSILRKEQPDVVFCSEYNILGLLLLVYKFLFNWKLSIFTICDDSKEIAESASLVKRCMRFIAVKFYSGIILTNDDVLSWYVKRFRVKQKFLFFPIIQKDQDFRLLLENALPVSKILEDTYHLEGRQVLLFVGRLIDIKNLFFLLDALALVVNRYPKVILLFVGDGDQRVALERHAERNGLADHVIFAGKKQGKDLYACYNVGQIFVLPSYYERFGAVVNEALLAGCYTLCSSAAGAACLVNPLENGAIFDSHSKDGLVEQLTVALDMTPVLSELRLKENKMLNSYDTYFANFMNRLDDLLNK</sequence>
<dbReference type="Gene3D" id="3.40.50.2000">
    <property type="entry name" value="Glycogen Phosphorylase B"/>
    <property type="match status" value="2"/>
</dbReference>
<keyword evidence="3" id="KW-0808">Transferase</keyword>
<dbReference type="InterPro" id="IPR050194">
    <property type="entry name" value="Glycosyltransferase_grp1"/>
</dbReference>
<dbReference type="GO" id="GO:0016757">
    <property type="term" value="F:glycosyltransferase activity"/>
    <property type="evidence" value="ECO:0007669"/>
    <property type="project" value="UniProtKB-KW"/>
</dbReference>
<dbReference type="PANTHER" id="PTHR45947:SF3">
    <property type="entry name" value="SULFOQUINOVOSYL TRANSFERASE SQD2"/>
    <property type="match status" value="1"/>
</dbReference>
<name>A0A6N3HSD3_PARDI</name>
<dbReference type="EMBL" id="JAQMPJ010000011">
    <property type="protein sequence ID" value="MDB9005876.1"/>
    <property type="molecule type" value="Genomic_DNA"/>
</dbReference>
<dbReference type="Pfam" id="PF00534">
    <property type="entry name" value="Glycos_transf_1"/>
    <property type="match status" value="1"/>
</dbReference>
<protein>
    <submittedName>
        <fullName evidence="2">Glycosyltransferase</fullName>
        <ecNumber evidence="2 3">2.4.-.-</ecNumber>
    </submittedName>
    <submittedName>
        <fullName evidence="3">Spore coat protein SA</fullName>
    </submittedName>
</protein>
<reference evidence="2" key="2">
    <citation type="submission" date="2023-01" db="EMBL/GenBank/DDBJ databases">
        <title>Human gut microbiome strain richness.</title>
        <authorList>
            <person name="Chen-Liaw A."/>
        </authorList>
    </citation>
    <scope>NUCLEOTIDE SEQUENCE</scope>
    <source>
        <strain evidence="2">RTP21484st1_E5_RTP21484_190118</strain>
    </source>
</reference>
<dbReference type="EC" id="2.4.-.-" evidence="2 3"/>
<evidence type="ECO:0000313" key="3">
    <source>
        <dbReference type="EMBL" id="VYU79856.1"/>
    </source>
</evidence>
<gene>
    <name evidence="3" type="primary">cotSA</name>
    <name evidence="3" type="ORF">PDLFYP31_04349</name>
    <name evidence="2" type="ORF">PN599_12795</name>
</gene>
<dbReference type="EMBL" id="CACRUW010000043">
    <property type="protein sequence ID" value="VYU79856.1"/>
    <property type="molecule type" value="Genomic_DNA"/>
</dbReference>
<reference evidence="3" key="1">
    <citation type="submission" date="2019-11" db="EMBL/GenBank/DDBJ databases">
        <authorList>
            <person name="Feng L."/>
        </authorList>
    </citation>
    <scope>NUCLEOTIDE SEQUENCE</scope>
    <source>
        <strain evidence="3">PdistasonisLFYP31</strain>
    </source>
</reference>
<keyword evidence="3" id="KW-0167">Capsid protein</keyword>
<evidence type="ECO:0000259" key="1">
    <source>
        <dbReference type="Pfam" id="PF00534"/>
    </source>
</evidence>
<feature type="domain" description="Glycosyl transferase family 1" evidence="1">
    <location>
        <begin position="195"/>
        <end position="341"/>
    </location>
</feature>